<dbReference type="InterPro" id="IPR017828">
    <property type="entry name" value="SQ_synth_HpnD-like"/>
</dbReference>
<dbReference type="NCBIfam" id="TIGR03465">
    <property type="entry name" value="HpnD"/>
    <property type="match status" value="1"/>
</dbReference>
<name>A0A554XK29_9BURK</name>
<dbReference type="Proteomes" id="UP000318294">
    <property type="component" value="Unassembled WGS sequence"/>
</dbReference>
<keyword evidence="3" id="KW-1185">Reference proteome</keyword>
<evidence type="ECO:0000313" key="2">
    <source>
        <dbReference type="EMBL" id="TSE36148.1"/>
    </source>
</evidence>
<organism evidence="2 3">
    <name type="scientific">Tepidimonas charontis</name>
    <dbReference type="NCBI Taxonomy" id="2267262"/>
    <lineage>
        <taxon>Bacteria</taxon>
        <taxon>Pseudomonadati</taxon>
        <taxon>Pseudomonadota</taxon>
        <taxon>Betaproteobacteria</taxon>
        <taxon>Burkholderiales</taxon>
        <taxon>Tepidimonas</taxon>
    </lineage>
</organism>
<dbReference type="Gene3D" id="1.10.600.10">
    <property type="entry name" value="Farnesyl Diphosphate Synthase"/>
    <property type="match status" value="1"/>
</dbReference>
<dbReference type="PROSITE" id="PS01045">
    <property type="entry name" value="SQUALEN_PHYTOEN_SYN_2"/>
    <property type="match status" value="1"/>
</dbReference>
<dbReference type="InterPro" id="IPR019845">
    <property type="entry name" value="Squalene/phytoene_synthase_CS"/>
</dbReference>
<dbReference type="CDD" id="cd00683">
    <property type="entry name" value="Trans_IPPS_HH"/>
    <property type="match status" value="1"/>
</dbReference>
<dbReference type="InterPro" id="IPR033904">
    <property type="entry name" value="Trans_IPPS_HH"/>
</dbReference>
<dbReference type="InterPro" id="IPR008949">
    <property type="entry name" value="Isoprenoid_synthase_dom_sf"/>
</dbReference>
<evidence type="ECO:0000256" key="1">
    <source>
        <dbReference type="ARBA" id="ARBA00022679"/>
    </source>
</evidence>
<gene>
    <name evidence="2" type="primary">crtB_2</name>
    <name evidence="2" type="ORF">Tchar_00198</name>
</gene>
<dbReference type="RefSeq" id="WP_144327232.1">
    <property type="nucleotide sequence ID" value="NZ_VJON01000002.1"/>
</dbReference>
<dbReference type="GO" id="GO:0016117">
    <property type="term" value="P:carotenoid biosynthetic process"/>
    <property type="evidence" value="ECO:0007669"/>
    <property type="project" value="InterPro"/>
</dbReference>
<evidence type="ECO:0000313" key="3">
    <source>
        <dbReference type="Proteomes" id="UP000318294"/>
    </source>
</evidence>
<dbReference type="GO" id="GO:0004311">
    <property type="term" value="F:geranylgeranyl diphosphate synthase activity"/>
    <property type="evidence" value="ECO:0007669"/>
    <property type="project" value="InterPro"/>
</dbReference>
<protein>
    <submittedName>
        <fullName evidence="2">Phytoene synthase</fullName>
        <ecNumber evidence="2">2.5.1.-</ecNumber>
    </submittedName>
</protein>
<comment type="caution">
    <text evidence="2">The sequence shown here is derived from an EMBL/GenBank/DDBJ whole genome shotgun (WGS) entry which is preliminary data.</text>
</comment>
<dbReference type="SUPFAM" id="SSF48576">
    <property type="entry name" value="Terpenoid synthases"/>
    <property type="match status" value="1"/>
</dbReference>
<dbReference type="EC" id="2.5.1.-" evidence="2"/>
<sequence length="303" mass="33778">MNRSPAPTGSPSTAVPATALAYVQERAAASGSSFYYAFLFLPPARRAAITAFYAFCREIDDIVDETHDPQVAQTKLHWWREQVALTFAAQGRPQHPVLQALQPHIGAFGLTPEPLWHIIDGCEMDVHQNRYLDFAALQRYCHLVAGVVGEVSARIFGQTDPGTTAYAHRLGLALQLTNIIRDVGEDALRGRLYLPIDELQRFGVKAHEILKRGIGAGPDFAARFDALLRFQIERALTTYDEAVALLPLADRRAQKPGLMMASIYRTLLREIAREPGLVLTQRVALTPLRKFWLAWKVQALGRL</sequence>
<dbReference type="InterPro" id="IPR002060">
    <property type="entry name" value="Squ/phyt_synthse"/>
</dbReference>
<dbReference type="AlphaFoldDB" id="A0A554XK29"/>
<dbReference type="GO" id="GO:0051996">
    <property type="term" value="F:squalene synthase [NAD(P)H] activity"/>
    <property type="evidence" value="ECO:0007669"/>
    <property type="project" value="InterPro"/>
</dbReference>
<dbReference type="SFLD" id="SFLDG01018">
    <property type="entry name" value="Squalene/Phytoene_Synthase_Lik"/>
    <property type="match status" value="1"/>
</dbReference>
<dbReference type="InterPro" id="IPR044843">
    <property type="entry name" value="Trans_IPPS_bact-type"/>
</dbReference>
<dbReference type="PANTHER" id="PTHR31480">
    <property type="entry name" value="BIFUNCTIONAL LYCOPENE CYCLASE/PHYTOENE SYNTHASE"/>
    <property type="match status" value="1"/>
</dbReference>
<accession>A0A554XK29</accession>
<dbReference type="SFLD" id="SFLDS00005">
    <property type="entry name" value="Isoprenoid_Synthase_Type_I"/>
    <property type="match status" value="1"/>
</dbReference>
<proteinExistence type="predicted"/>
<reference evidence="2 3" key="1">
    <citation type="submission" date="2019-07" db="EMBL/GenBank/DDBJ databases">
        <title>Tepidimonas charontis SPSP-6 draft genome.</title>
        <authorList>
            <person name="Da Costa M.S."/>
            <person name="Froufe H.J.C."/>
            <person name="Egas C."/>
            <person name="Albuquerque L."/>
        </authorList>
    </citation>
    <scope>NUCLEOTIDE SEQUENCE [LARGE SCALE GENOMIC DNA]</scope>
    <source>
        <strain evidence="2 3">SPSP-6</strain>
    </source>
</reference>
<keyword evidence="1 2" id="KW-0808">Transferase</keyword>
<dbReference type="OrthoDB" id="9807580at2"/>
<dbReference type="PROSITE" id="PS01044">
    <property type="entry name" value="SQUALEN_PHYTOEN_SYN_1"/>
    <property type="match status" value="1"/>
</dbReference>
<dbReference type="SFLD" id="SFLDG01212">
    <property type="entry name" value="Phytoene_synthase_like"/>
    <property type="match status" value="1"/>
</dbReference>
<dbReference type="EMBL" id="VJON01000002">
    <property type="protein sequence ID" value="TSE36148.1"/>
    <property type="molecule type" value="Genomic_DNA"/>
</dbReference>
<dbReference type="Pfam" id="PF00494">
    <property type="entry name" value="SQS_PSY"/>
    <property type="match status" value="1"/>
</dbReference>